<dbReference type="OrthoDB" id="10645582at2759"/>
<feature type="coiled-coil region" evidence="1">
    <location>
        <begin position="58"/>
        <end position="92"/>
    </location>
</feature>
<keyword evidence="3" id="KW-1185">Reference proteome</keyword>
<protein>
    <submittedName>
        <fullName evidence="2">Uncharacterized protein</fullName>
    </submittedName>
</protein>
<feature type="coiled-coil region" evidence="1">
    <location>
        <begin position="336"/>
        <end position="377"/>
    </location>
</feature>
<sequence length="391" mass="45881">MEDEIIFSEVIEELGLIWEETDITNLDLRDTEDKLSYKDQTENYKKAWNMAKYRTQILRQGLETLNEAKQNLANAESQLEFMEEERIDLMTTIENKNKHILEIEKKAAKSAEDAKAALALYTKANNQIKDVMYQASEKRVTMQMEKDDLQEQLQQLRKIMDAQAQDQKNMIDYLNKKMAEVETEKNRNAKAVEIFYDSMNECKKHLNDTMMQSEKEKILSQRAIIKLQNNLRNISEELTESKKSVTNSEAEKIVSKTTIGKLQNYLRNLSVELKESEKSVTYSKADKNILHRTITTLQDNKWNLVEQLEEPQKRFLNETDKVQVAEQRTKELAKIIDDQKLDKETALAKLDKLDKDKTDLENQLRLKEKEVELLYNSIETERNQHESAMKE</sequence>
<organism evidence="2 3">
    <name type="scientific">Mytilus coruscus</name>
    <name type="common">Sea mussel</name>
    <dbReference type="NCBI Taxonomy" id="42192"/>
    <lineage>
        <taxon>Eukaryota</taxon>
        <taxon>Metazoa</taxon>
        <taxon>Spiralia</taxon>
        <taxon>Lophotrochozoa</taxon>
        <taxon>Mollusca</taxon>
        <taxon>Bivalvia</taxon>
        <taxon>Autobranchia</taxon>
        <taxon>Pteriomorphia</taxon>
        <taxon>Mytilida</taxon>
        <taxon>Mytiloidea</taxon>
        <taxon>Mytilidae</taxon>
        <taxon>Mytilinae</taxon>
        <taxon>Mytilus</taxon>
    </lineage>
</organism>
<evidence type="ECO:0000313" key="2">
    <source>
        <dbReference type="EMBL" id="CAC5398541.1"/>
    </source>
</evidence>
<dbReference type="EMBL" id="CACVKT020005930">
    <property type="protein sequence ID" value="CAC5398541.1"/>
    <property type="molecule type" value="Genomic_DNA"/>
</dbReference>
<accession>A0A6J8CRX5</accession>
<feature type="coiled-coil region" evidence="1">
    <location>
        <begin position="139"/>
        <end position="184"/>
    </location>
</feature>
<dbReference type="Proteomes" id="UP000507470">
    <property type="component" value="Unassembled WGS sequence"/>
</dbReference>
<keyword evidence="1" id="KW-0175">Coiled coil</keyword>
<name>A0A6J8CRX5_MYTCO</name>
<reference evidence="2 3" key="1">
    <citation type="submission" date="2020-06" db="EMBL/GenBank/DDBJ databases">
        <authorList>
            <person name="Li R."/>
            <person name="Bekaert M."/>
        </authorList>
    </citation>
    <scope>NUCLEOTIDE SEQUENCE [LARGE SCALE GENOMIC DNA]</scope>
    <source>
        <strain evidence="3">wild</strain>
    </source>
</reference>
<dbReference type="AlphaFoldDB" id="A0A6J8CRX5"/>
<evidence type="ECO:0000313" key="3">
    <source>
        <dbReference type="Proteomes" id="UP000507470"/>
    </source>
</evidence>
<evidence type="ECO:0000256" key="1">
    <source>
        <dbReference type="SAM" id="Coils"/>
    </source>
</evidence>
<proteinExistence type="predicted"/>
<feature type="coiled-coil region" evidence="1">
    <location>
        <begin position="224"/>
        <end position="279"/>
    </location>
</feature>
<gene>
    <name evidence="2" type="ORF">MCOR_32909</name>
</gene>